<dbReference type="EMBL" id="JAJIRN010000010">
    <property type="protein sequence ID" value="MCV2370607.1"/>
    <property type="molecule type" value="Genomic_DNA"/>
</dbReference>
<sequence length="371" mass="40540">MDTQIVKPKPKAGLSSRSRFWLAYAGICLVTWSLFVLAGTDYKKGAWEVWSAVYEASMSLWGPTLLGVAVYPWVRRLHRAQLGLLALLGLHAMAALLFSALWLMADFVLASLLFGPEHAHATLRQAALWRTITGLFVYMPLATGFTAVLSAQQARTSALAAAQAEGALARAELAAISGKLNPHFLFNTLNSLIALTRKDAKAAETALMRFSDMLRYVLDSKRGVADRVTLREELDFVRDYLALETLRMGARLRLDWEIAEETLDDEIPPLTLQPLVENCIAHGIAPSVGGGTIGIAARRDALTRGLVLTVQDDGAGCEPARLDPSQAPTQRQGIGLGALRRRFALDYEGRARLQIHTAPGAGFRVDIWIPQ</sequence>
<keyword evidence="4" id="KW-0418">Kinase</keyword>
<gene>
    <name evidence="4" type="ORF">LNV07_21190</name>
</gene>
<keyword evidence="4" id="KW-0808">Transferase</keyword>
<feature type="transmembrane region" description="Helical" evidence="1">
    <location>
        <begin position="86"/>
        <end position="115"/>
    </location>
</feature>
<feature type="domain" description="Histidine kinase/HSP90-like ATPase" evidence="2">
    <location>
        <begin position="272"/>
        <end position="370"/>
    </location>
</feature>
<evidence type="ECO:0000259" key="2">
    <source>
        <dbReference type="Pfam" id="PF02518"/>
    </source>
</evidence>
<dbReference type="Proteomes" id="UP001209701">
    <property type="component" value="Unassembled WGS sequence"/>
</dbReference>
<dbReference type="InterPro" id="IPR036890">
    <property type="entry name" value="HATPase_C_sf"/>
</dbReference>
<feature type="transmembrane region" description="Helical" evidence="1">
    <location>
        <begin position="52"/>
        <end position="74"/>
    </location>
</feature>
<dbReference type="Gene3D" id="3.30.565.10">
    <property type="entry name" value="Histidine kinase-like ATPase, C-terminal domain"/>
    <property type="match status" value="1"/>
</dbReference>
<dbReference type="InterPro" id="IPR050640">
    <property type="entry name" value="Bact_2-comp_sensor_kinase"/>
</dbReference>
<proteinExistence type="predicted"/>
<evidence type="ECO:0000313" key="5">
    <source>
        <dbReference type="Proteomes" id="UP001209701"/>
    </source>
</evidence>
<dbReference type="SUPFAM" id="SSF55874">
    <property type="entry name" value="ATPase domain of HSP90 chaperone/DNA topoisomerase II/histidine kinase"/>
    <property type="match status" value="1"/>
</dbReference>
<comment type="caution">
    <text evidence="4">The sequence shown here is derived from an EMBL/GenBank/DDBJ whole genome shotgun (WGS) entry which is preliminary data.</text>
</comment>
<protein>
    <submittedName>
        <fullName evidence="4">Histidine kinase</fullName>
    </submittedName>
</protein>
<dbReference type="InterPro" id="IPR003594">
    <property type="entry name" value="HATPase_dom"/>
</dbReference>
<accession>A0ABT2YKP2</accession>
<feature type="transmembrane region" description="Helical" evidence="1">
    <location>
        <begin position="127"/>
        <end position="149"/>
    </location>
</feature>
<dbReference type="InterPro" id="IPR010559">
    <property type="entry name" value="Sig_transdc_His_kin_internal"/>
</dbReference>
<organism evidence="4 5">
    <name type="scientific">Roseateles oligotrophus</name>
    <dbReference type="NCBI Taxonomy" id="1769250"/>
    <lineage>
        <taxon>Bacteria</taxon>
        <taxon>Pseudomonadati</taxon>
        <taxon>Pseudomonadota</taxon>
        <taxon>Betaproteobacteria</taxon>
        <taxon>Burkholderiales</taxon>
        <taxon>Sphaerotilaceae</taxon>
        <taxon>Roseateles</taxon>
    </lineage>
</organism>
<keyword evidence="1" id="KW-0472">Membrane</keyword>
<dbReference type="Pfam" id="PF02518">
    <property type="entry name" value="HATPase_c"/>
    <property type="match status" value="1"/>
</dbReference>
<dbReference type="Pfam" id="PF06580">
    <property type="entry name" value="His_kinase"/>
    <property type="match status" value="1"/>
</dbReference>
<reference evidence="4 5" key="1">
    <citation type="submission" date="2021-11" db="EMBL/GenBank/DDBJ databases">
        <authorList>
            <person name="Liang Q."/>
            <person name="Mou H."/>
            <person name="Liu Z."/>
        </authorList>
    </citation>
    <scope>NUCLEOTIDE SEQUENCE [LARGE SCALE GENOMIC DNA]</scope>
    <source>
        <strain evidence="4 5">CHU3</strain>
    </source>
</reference>
<keyword evidence="5" id="KW-1185">Reference proteome</keyword>
<dbReference type="PANTHER" id="PTHR34220:SF7">
    <property type="entry name" value="SENSOR HISTIDINE KINASE YPDA"/>
    <property type="match status" value="1"/>
</dbReference>
<keyword evidence="1" id="KW-1133">Transmembrane helix</keyword>
<evidence type="ECO:0000313" key="4">
    <source>
        <dbReference type="EMBL" id="MCV2370607.1"/>
    </source>
</evidence>
<evidence type="ECO:0000256" key="1">
    <source>
        <dbReference type="SAM" id="Phobius"/>
    </source>
</evidence>
<dbReference type="PANTHER" id="PTHR34220">
    <property type="entry name" value="SENSOR HISTIDINE KINASE YPDA"/>
    <property type="match status" value="1"/>
</dbReference>
<dbReference type="GO" id="GO:0016301">
    <property type="term" value="F:kinase activity"/>
    <property type="evidence" value="ECO:0007669"/>
    <property type="project" value="UniProtKB-KW"/>
</dbReference>
<feature type="transmembrane region" description="Helical" evidence="1">
    <location>
        <begin position="21"/>
        <end position="40"/>
    </location>
</feature>
<keyword evidence="1" id="KW-0812">Transmembrane</keyword>
<dbReference type="RefSeq" id="WP_263573198.1">
    <property type="nucleotide sequence ID" value="NZ_JAJIRN010000010.1"/>
</dbReference>
<name>A0ABT2YKP2_9BURK</name>
<evidence type="ECO:0000259" key="3">
    <source>
        <dbReference type="Pfam" id="PF06580"/>
    </source>
</evidence>
<feature type="domain" description="Signal transduction histidine kinase internal region" evidence="3">
    <location>
        <begin position="171"/>
        <end position="252"/>
    </location>
</feature>